<sequence length="51" mass="5601">MHKTADVLASQPKSVQPKVKSELVKSGCPGGIQRIRRSIAHSHSKRNKVSH</sequence>
<reference evidence="2" key="1">
    <citation type="submission" date="2018-04" db="EMBL/GenBank/DDBJ databases">
        <title>Genomes of the Obligate Erwinia dacicola and Facultative Enterobacter sp. OLF Endosymbionts of the Olive Fruit fly, Bactrocera oleae.</title>
        <authorList>
            <person name="Estes A.M."/>
            <person name="Hearn D.J."/>
            <person name="Agarwal S."/>
            <person name="Pierson E.A."/>
            <person name="Dunning-Hotopp J.C."/>
        </authorList>
    </citation>
    <scope>NUCLEOTIDE SEQUENCE [LARGE SCALE GENOMIC DNA]</scope>
    <source>
        <strain evidence="2">Oroville</strain>
    </source>
</reference>
<protein>
    <submittedName>
        <fullName evidence="2">Uncharacterized protein</fullName>
    </submittedName>
</protein>
<keyword evidence="3" id="KW-1185">Reference proteome</keyword>
<dbReference type="EMBL" id="LJAM02000380">
    <property type="protein sequence ID" value="RAP70334.1"/>
    <property type="molecule type" value="Genomic_DNA"/>
</dbReference>
<feature type="region of interest" description="Disordered" evidence="1">
    <location>
        <begin position="1"/>
        <end position="51"/>
    </location>
</feature>
<accession>A0A328TRF0</accession>
<dbReference type="AlphaFoldDB" id="A0A328TRF0"/>
<evidence type="ECO:0000313" key="3">
    <source>
        <dbReference type="Proteomes" id="UP000244334"/>
    </source>
</evidence>
<proteinExistence type="predicted"/>
<gene>
    <name evidence="2" type="ORF">ACZ87_02861</name>
</gene>
<evidence type="ECO:0000256" key="1">
    <source>
        <dbReference type="SAM" id="MobiDB-lite"/>
    </source>
</evidence>
<feature type="compositionally biased region" description="Basic residues" evidence="1">
    <location>
        <begin position="34"/>
        <end position="51"/>
    </location>
</feature>
<evidence type="ECO:0000313" key="2">
    <source>
        <dbReference type="EMBL" id="RAP70334.1"/>
    </source>
</evidence>
<comment type="caution">
    <text evidence="2">The sequence shown here is derived from an EMBL/GenBank/DDBJ whole genome shotgun (WGS) entry which is preliminary data.</text>
</comment>
<name>A0A328TRF0_9GAMM</name>
<dbReference type="Proteomes" id="UP000244334">
    <property type="component" value="Unassembled WGS sequence"/>
</dbReference>
<organism evidence="2 3">
    <name type="scientific">Candidatus Erwinia dacicola</name>
    <dbReference type="NCBI Taxonomy" id="252393"/>
    <lineage>
        <taxon>Bacteria</taxon>
        <taxon>Pseudomonadati</taxon>
        <taxon>Pseudomonadota</taxon>
        <taxon>Gammaproteobacteria</taxon>
        <taxon>Enterobacterales</taxon>
        <taxon>Erwiniaceae</taxon>
        <taxon>Erwinia</taxon>
    </lineage>
</organism>